<dbReference type="Pfam" id="PF13759">
    <property type="entry name" value="2OG-FeII_Oxy_5"/>
    <property type="match status" value="1"/>
</dbReference>
<accession>A0A382STE1</accession>
<protein>
    <recommendedName>
        <fullName evidence="2">Prolyl 4-hydroxylase alpha subunit Fe(2+) 2OG dioxygenase domain-containing protein</fullName>
    </recommendedName>
</protein>
<dbReference type="InterPro" id="IPR012668">
    <property type="entry name" value="CHP02466"/>
</dbReference>
<proteinExistence type="predicted"/>
<evidence type="ECO:0008006" key="2">
    <source>
        <dbReference type="Google" id="ProtNLM"/>
    </source>
</evidence>
<feature type="non-terminal residue" evidence="1">
    <location>
        <position position="184"/>
    </location>
</feature>
<evidence type="ECO:0000313" key="1">
    <source>
        <dbReference type="EMBL" id="SVD12842.1"/>
    </source>
</evidence>
<sequence>MLDIKELFPIPVGIIDNENIDYSEHDLLLNAEYRSVTGNGAIPFLGTTSQYVLNDFDIPNTKEFIETALKEYAIRSLCTEDPLRVTNSWCIKYEGIPQILTEHRHPNSIISVAYYVQASNNSAGLTLYKERGFGSSYVMWDYDNDLMHRNNDNWSWEWQTITAMTGRLILFPSWLRHSINGPPD</sequence>
<organism evidence="1">
    <name type="scientific">marine metagenome</name>
    <dbReference type="NCBI Taxonomy" id="408172"/>
    <lineage>
        <taxon>unclassified sequences</taxon>
        <taxon>metagenomes</taxon>
        <taxon>ecological metagenomes</taxon>
    </lineage>
</organism>
<dbReference type="AlphaFoldDB" id="A0A382STE1"/>
<name>A0A382STE1_9ZZZZ</name>
<dbReference type="Gene3D" id="2.60.120.620">
    <property type="entry name" value="q2cbj1_9rhob like domain"/>
    <property type="match status" value="1"/>
</dbReference>
<dbReference type="EMBL" id="UINC01131254">
    <property type="protein sequence ID" value="SVD12842.1"/>
    <property type="molecule type" value="Genomic_DNA"/>
</dbReference>
<reference evidence="1" key="1">
    <citation type="submission" date="2018-05" db="EMBL/GenBank/DDBJ databases">
        <authorList>
            <person name="Lanie J.A."/>
            <person name="Ng W.-L."/>
            <person name="Kazmierczak K.M."/>
            <person name="Andrzejewski T.M."/>
            <person name="Davidsen T.M."/>
            <person name="Wayne K.J."/>
            <person name="Tettelin H."/>
            <person name="Glass J.I."/>
            <person name="Rusch D."/>
            <person name="Podicherti R."/>
            <person name="Tsui H.-C.T."/>
            <person name="Winkler M.E."/>
        </authorList>
    </citation>
    <scope>NUCLEOTIDE SEQUENCE</scope>
</reference>
<gene>
    <name evidence="1" type="ORF">METZ01_LOCUS365696</name>
</gene>